<dbReference type="Proteomes" id="UP001497535">
    <property type="component" value="Unassembled WGS sequence"/>
</dbReference>
<protein>
    <submittedName>
        <fullName evidence="1">Uncharacterized protein</fullName>
    </submittedName>
</protein>
<accession>A0ACB0ZUB7</accession>
<comment type="caution">
    <text evidence="1">The sequence shown here is derived from an EMBL/GenBank/DDBJ whole genome shotgun (WGS) entry which is preliminary data.</text>
</comment>
<evidence type="ECO:0000313" key="1">
    <source>
        <dbReference type="EMBL" id="CAK5082539.1"/>
    </source>
</evidence>
<name>A0ACB0ZUB7_MELEN</name>
<organism evidence="1 2">
    <name type="scientific">Meloidogyne enterolobii</name>
    <name type="common">Root-knot nematode worm</name>
    <name type="synonym">Meloidogyne mayaguensis</name>
    <dbReference type="NCBI Taxonomy" id="390850"/>
    <lineage>
        <taxon>Eukaryota</taxon>
        <taxon>Metazoa</taxon>
        <taxon>Ecdysozoa</taxon>
        <taxon>Nematoda</taxon>
        <taxon>Chromadorea</taxon>
        <taxon>Rhabditida</taxon>
        <taxon>Tylenchina</taxon>
        <taxon>Tylenchomorpha</taxon>
        <taxon>Tylenchoidea</taxon>
        <taxon>Meloidogynidae</taxon>
        <taxon>Meloidogyninae</taxon>
        <taxon>Meloidogyne</taxon>
    </lineage>
</organism>
<proteinExistence type="predicted"/>
<reference evidence="1" key="1">
    <citation type="submission" date="2023-11" db="EMBL/GenBank/DDBJ databases">
        <authorList>
            <person name="Poullet M."/>
        </authorList>
    </citation>
    <scope>NUCLEOTIDE SEQUENCE</scope>
    <source>
        <strain evidence="1">E1834</strain>
    </source>
</reference>
<dbReference type="EMBL" id="CAVMJV010000047">
    <property type="protein sequence ID" value="CAK5082539.1"/>
    <property type="molecule type" value="Genomic_DNA"/>
</dbReference>
<gene>
    <name evidence="1" type="ORF">MENTE1834_LOCUS29830</name>
</gene>
<evidence type="ECO:0000313" key="2">
    <source>
        <dbReference type="Proteomes" id="UP001497535"/>
    </source>
</evidence>
<keyword evidence="2" id="KW-1185">Reference proteome</keyword>
<sequence length="54" mass="6833">MFFFLEFFWKRTLSMTTFLSEFYQYSIYHFNFSNLKPSWTCTQTSPFKRYFLIL</sequence>